<keyword evidence="2" id="KW-0472">Membrane</keyword>
<gene>
    <name evidence="3" type="ORF">CMASS_07105</name>
</gene>
<accession>A0ABY7U823</accession>
<organism evidence="3 4">
    <name type="scientific">Corynebacterium massiliense DSM 45435</name>
    <dbReference type="NCBI Taxonomy" id="1121364"/>
    <lineage>
        <taxon>Bacteria</taxon>
        <taxon>Bacillati</taxon>
        <taxon>Actinomycetota</taxon>
        <taxon>Actinomycetes</taxon>
        <taxon>Mycobacteriales</taxon>
        <taxon>Corynebacteriaceae</taxon>
        <taxon>Corynebacterium</taxon>
    </lineage>
</organism>
<keyword evidence="2" id="KW-1133">Transmembrane helix</keyword>
<dbReference type="Pfam" id="PF11239">
    <property type="entry name" value="DUF3040"/>
    <property type="match status" value="1"/>
</dbReference>
<keyword evidence="4" id="KW-1185">Reference proteome</keyword>
<sequence>MSLSEQEQRVLQEIERSLLADDPKFGSMGRSSGFGGDSDSRGSFNLRGIALIVVGLVVMVGGVALAQHSLWFVILSILGFLIMFGAGIWMLRGGGSSAGRGGAGGFSLDDAKSARPRNENSRAARLEDNFRRRFEER</sequence>
<feature type="transmembrane region" description="Helical" evidence="2">
    <location>
        <begin position="44"/>
        <end position="64"/>
    </location>
</feature>
<dbReference type="RefSeq" id="WP_022862326.1">
    <property type="nucleotide sequence ID" value="NZ_ATVG01000001.1"/>
</dbReference>
<feature type="region of interest" description="Disordered" evidence="1">
    <location>
        <begin position="98"/>
        <end position="124"/>
    </location>
</feature>
<protein>
    <recommendedName>
        <fullName evidence="5">DUF3040 domain-containing protein</fullName>
    </recommendedName>
</protein>
<evidence type="ECO:0000256" key="2">
    <source>
        <dbReference type="SAM" id="Phobius"/>
    </source>
</evidence>
<dbReference type="Proteomes" id="UP001220064">
    <property type="component" value="Chromosome"/>
</dbReference>
<evidence type="ECO:0000256" key="1">
    <source>
        <dbReference type="SAM" id="MobiDB-lite"/>
    </source>
</evidence>
<reference evidence="3 4" key="1">
    <citation type="submission" date="2020-10" db="EMBL/GenBank/DDBJ databases">
        <title>Complete genome sequence of Corynebacterium massiliense DSM 45435, type strain of Corynebacterium massiliense.</title>
        <authorList>
            <person name="Busche T."/>
            <person name="Kalinowski J."/>
            <person name="Ruckert C."/>
        </authorList>
    </citation>
    <scope>NUCLEOTIDE SEQUENCE [LARGE SCALE GENOMIC DNA]</scope>
    <source>
        <strain evidence="3 4">DSM 45435</strain>
    </source>
</reference>
<feature type="transmembrane region" description="Helical" evidence="2">
    <location>
        <begin position="70"/>
        <end position="91"/>
    </location>
</feature>
<name>A0ABY7U823_9CORY</name>
<proteinExistence type="predicted"/>
<dbReference type="EMBL" id="CP063189">
    <property type="protein sequence ID" value="WCZ32855.1"/>
    <property type="molecule type" value="Genomic_DNA"/>
</dbReference>
<keyword evidence="2" id="KW-0812">Transmembrane</keyword>
<feature type="compositionally biased region" description="Basic and acidic residues" evidence="1">
    <location>
        <begin position="109"/>
        <end position="124"/>
    </location>
</feature>
<evidence type="ECO:0000313" key="4">
    <source>
        <dbReference type="Proteomes" id="UP001220064"/>
    </source>
</evidence>
<evidence type="ECO:0000313" key="3">
    <source>
        <dbReference type="EMBL" id="WCZ32855.1"/>
    </source>
</evidence>
<dbReference type="InterPro" id="IPR021401">
    <property type="entry name" value="DUF3040"/>
</dbReference>
<evidence type="ECO:0008006" key="5">
    <source>
        <dbReference type="Google" id="ProtNLM"/>
    </source>
</evidence>